<feature type="binding site" evidence="5">
    <location>
        <begin position="225"/>
        <end position="228"/>
    </location>
    <ligand>
        <name>substrate</name>
    </ligand>
</feature>
<evidence type="ECO:0000256" key="4">
    <source>
        <dbReference type="ARBA" id="ARBA00048391"/>
    </source>
</evidence>
<evidence type="ECO:0000256" key="5">
    <source>
        <dbReference type="HAMAP-Rule" id="MF_02126"/>
    </source>
</evidence>
<dbReference type="PANTHER" id="PTHR18895">
    <property type="entry name" value="HEMK METHYLTRANSFERASE"/>
    <property type="match status" value="1"/>
</dbReference>
<evidence type="ECO:0000259" key="8">
    <source>
        <dbReference type="Pfam" id="PF17827"/>
    </source>
</evidence>
<dbReference type="CDD" id="cd02440">
    <property type="entry name" value="AdoMet_MTases"/>
    <property type="match status" value="1"/>
</dbReference>
<feature type="domain" description="Release factor glutamine methyltransferase N-terminal" evidence="8">
    <location>
        <begin position="46"/>
        <end position="109"/>
    </location>
</feature>
<comment type="catalytic activity">
    <reaction evidence="4 5">
        <text>L-glutaminyl-[peptide chain release factor] + S-adenosyl-L-methionine = N(5)-methyl-L-glutaminyl-[peptide chain release factor] + S-adenosyl-L-homocysteine + H(+)</text>
        <dbReference type="Rhea" id="RHEA:42896"/>
        <dbReference type="Rhea" id="RHEA-COMP:10271"/>
        <dbReference type="Rhea" id="RHEA-COMP:10272"/>
        <dbReference type="ChEBI" id="CHEBI:15378"/>
        <dbReference type="ChEBI" id="CHEBI:30011"/>
        <dbReference type="ChEBI" id="CHEBI:57856"/>
        <dbReference type="ChEBI" id="CHEBI:59789"/>
        <dbReference type="ChEBI" id="CHEBI:61891"/>
        <dbReference type="EC" id="2.1.1.297"/>
    </reaction>
</comment>
<gene>
    <name evidence="5 9" type="primary">prmC</name>
    <name evidence="9" type="ORF">DL238_02140</name>
</gene>
<dbReference type="Gene3D" id="3.40.50.150">
    <property type="entry name" value="Vaccinia Virus protein VP39"/>
    <property type="match status" value="1"/>
</dbReference>
<dbReference type="EMBL" id="QRBB01000001">
    <property type="protein sequence ID" value="RDS78500.1"/>
    <property type="molecule type" value="Genomic_DNA"/>
</dbReference>
<dbReference type="GO" id="GO:0003676">
    <property type="term" value="F:nucleic acid binding"/>
    <property type="evidence" value="ECO:0007669"/>
    <property type="project" value="InterPro"/>
</dbReference>
<feature type="binding site" evidence="5">
    <location>
        <position position="178"/>
    </location>
    <ligand>
        <name>S-adenosyl-L-methionine</name>
        <dbReference type="ChEBI" id="CHEBI:59789"/>
    </ligand>
</feature>
<evidence type="ECO:0000259" key="7">
    <source>
        <dbReference type="Pfam" id="PF05175"/>
    </source>
</evidence>
<dbReference type="Pfam" id="PF17827">
    <property type="entry name" value="PrmC_N"/>
    <property type="match status" value="1"/>
</dbReference>
<dbReference type="EC" id="2.1.1.297" evidence="5"/>
<dbReference type="OrthoDB" id="9800643at2"/>
<evidence type="ECO:0000313" key="9">
    <source>
        <dbReference type="EMBL" id="RDS78500.1"/>
    </source>
</evidence>
<keyword evidence="1 5" id="KW-0489">Methyltransferase</keyword>
<dbReference type="PANTHER" id="PTHR18895:SF74">
    <property type="entry name" value="MTRF1L RELEASE FACTOR GLUTAMINE METHYLTRANSFERASE"/>
    <property type="match status" value="1"/>
</dbReference>
<dbReference type="Pfam" id="PF05175">
    <property type="entry name" value="MTS"/>
    <property type="match status" value="1"/>
</dbReference>
<evidence type="ECO:0000256" key="6">
    <source>
        <dbReference type="SAM" id="MobiDB-lite"/>
    </source>
</evidence>
<dbReference type="InterPro" id="IPR004556">
    <property type="entry name" value="HemK-like"/>
</dbReference>
<dbReference type="AlphaFoldDB" id="A0A395LVF9"/>
<dbReference type="Proteomes" id="UP000254101">
    <property type="component" value="Unassembled WGS sequence"/>
</dbReference>
<sequence>MQNLDGVLEDLSLALANAPDRWAAARPTTPRPPPLKRRGSVGDSIRDGADLLAASSDTPRLDAELLMGYALGLSRSDMLLRAMRDDAPATFDPLVERRAAHEPVAYITGSAEFYGLELKVTPAVLIPRGDSETLIAAARDYFATRKAPQRILDLGTGSGALLLAALSQWPEAEGVGLDASMPALRVAQCNATTLGLAERTRFLRRSWRRDGWRRDLGQFDLVLCNPPYVEDDAPLDPCVRDHEPGSALFAGAEGLDDYRILLPQIAHLLTKDAIAIFEIGATQQDAVSGIARNQGLAPRFCNDLAKRPRAMIVSQSF</sequence>
<dbReference type="InterPro" id="IPR040758">
    <property type="entry name" value="PrmC_N"/>
</dbReference>
<feature type="domain" description="Methyltransferase small" evidence="7">
    <location>
        <begin position="147"/>
        <end position="232"/>
    </location>
</feature>
<dbReference type="NCBIfam" id="TIGR03534">
    <property type="entry name" value="RF_mod_PrmC"/>
    <property type="match status" value="1"/>
</dbReference>
<dbReference type="PROSITE" id="PS00092">
    <property type="entry name" value="N6_MTASE"/>
    <property type="match status" value="1"/>
</dbReference>
<dbReference type="InterPro" id="IPR002052">
    <property type="entry name" value="DNA_methylase_N6_adenine_CS"/>
</dbReference>
<reference evidence="9 10" key="1">
    <citation type="submission" date="2018-07" db="EMBL/GenBank/DDBJ databases">
        <title>Erythrobacter nanhaiensis sp. nov., a novel member of the genus Erythrobacter isolated from the South China Sea.</title>
        <authorList>
            <person name="Chen X."/>
            <person name="Liu J."/>
        </authorList>
    </citation>
    <scope>NUCLEOTIDE SEQUENCE [LARGE SCALE GENOMIC DNA]</scope>
    <source>
        <strain evidence="9 10">S-5</strain>
    </source>
</reference>
<comment type="function">
    <text evidence="5">Methylates the class 1 translation termination release factors RF1/PrfA and RF2/PrfB on the glutamine residue of the universally conserved GGQ motif.</text>
</comment>
<keyword evidence="3 5" id="KW-0949">S-adenosyl-L-methionine</keyword>
<dbReference type="SUPFAM" id="SSF53335">
    <property type="entry name" value="S-adenosyl-L-methionine-dependent methyltransferases"/>
    <property type="match status" value="1"/>
</dbReference>
<comment type="caution">
    <text evidence="9">The sequence shown here is derived from an EMBL/GenBank/DDBJ whole genome shotgun (WGS) entry which is preliminary data.</text>
</comment>
<feature type="region of interest" description="Disordered" evidence="6">
    <location>
        <begin position="22"/>
        <end position="43"/>
    </location>
</feature>
<feature type="binding site" evidence="5">
    <location>
        <position position="225"/>
    </location>
    <ligand>
        <name>S-adenosyl-L-methionine</name>
        <dbReference type="ChEBI" id="CHEBI:59789"/>
    </ligand>
</feature>
<dbReference type="InterPro" id="IPR019874">
    <property type="entry name" value="RF_methyltr_PrmC"/>
</dbReference>
<evidence type="ECO:0000256" key="1">
    <source>
        <dbReference type="ARBA" id="ARBA00022603"/>
    </source>
</evidence>
<evidence type="ECO:0000256" key="2">
    <source>
        <dbReference type="ARBA" id="ARBA00022679"/>
    </source>
</evidence>
<evidence type="ECO:0000313" key="10">
    <source>
        <dbReference type="Proteomes" id="UP000254101"/>
    </source>
</evidence>
<protein>
    <recommendedName>
        <fullName evidence="5">Release factor glutamine methyltransferase</fullName>
        <shortName evidence="5">RF MTase</shortName>
        <ecNumber evidence="5">2.1.1.297</ecNumber>
    </recommendedName>
    <alternativeName>
        <fullName evidence="5">N5-glutamine methyltransferase PrmC</fullName>
    </alternativeName>
    <alternativeName>
        <fullName evidence="5">Protein-(glutamine-N5) MTase PrmC</fullName>
    </alternativeName>
    <alternativeName>
        <fullName evidence="5">Protein-glutamine N-methyltransferase PrmC</fullName>
    </alternativeName>
</protein>
<feature type="binding site" evidence="5">
    <location>
        <begin position="155"/>
        <end position="159"/>
    </location>
    <ligand>
        <name>S-adenosyl-L-methionine</name>
        <dbReference type="ChEBI" id="CHEBI:59789"/>
    </ligand>
</feature>
<dbReference type="Gene3D" id="1.10.8.10">
    <property type="entry name" value="DNA helicase RuvA subunit, C-terminal domain"/>
    <property type="match status" value="1"/>
</dbReference>
<feature type="binding site" evidence="5">
    <location>
        <position position="207"/>
    </location>
    <ligand>
        <name>S-adenosyl-L-methionine</name>
        <dbReference type="ChEBI" id="CHEBI:59789"/>
    </ligand>
</feature>
<dbReference type="NCBIfam" id="TIGR00536">
    <property type="entry name" value="hemK_fam"/>
    <property type="match status" value="1"/>
</dbReference>
<comment type="similarity">
    <text evidence="5">Belongs to the protein N5-glutamine methyltransferase family. PrmC subfamily.</text>
</comment>
<accession>A0A395LVF9</accession>
<evidence type="ECO:0000256" key="3">
    <source>
        <dbReference type="ARBA" id="ARBA00022691"/>
    </source>
</evidence>
<dbReference type="InterPro" id="IPR007848">
    <property type="entry name" value="Small_mtfrase_dom"/>
</dbReference>
<keyword evidence="10" id="KW-1185">Reference proteome</keyword>
<dbReference type="GO" id="GO:0032259">
    <property type="term" value="P:methylation"/>
    <property type="evidence" value="ECO:0007669"/>
    <property type="project" value="UniProtKB-KW"/>
</dbReference>
<dbReference type="HAMAP" id="MF_02126">
    <property type="entry name" value="RF_methyltr_PrmC"/>
    <property type="match status" value="1"/>
</dbReference>
<proteinExistence type="inferred from homology"/>
<organism evidence="9 10">
    <name type="scientific">Alteriqipengyuania lutimaris</name>
    <dbReference type="NCBI Taxonomy" id="1538146"/>
    <lineage>
        <taxon>Bacteria</taxon>
        <taxon>Pseudomonadati</taxon>
        <taxon>Pseudomonadota</taxon>
        <taxon>Alphaproteobacteria</taxon>
        <taxon>Sphingomonadales</taxon>
        <taxon>Erythrobacteraceae</taxon>
        <taxon>Alteriqipengyuania</taxon>
    </lineage>
</organism>
<keyword evidence="2 5" id="KW-0808">Transferase</keyword>
<name>A0A395LVF9_9SPHN</name>
<dbReference type="InterPro" id="IPR050320">
    <property type="entry name" value="N5-glutamine_MTase"/>
</dbReference>
<dbReference type="GO" id="GO:0102559">
    <property type="term" value="F:peptide chain release factor N(5)-glutamine methyltransferase activity"/>
    <property type="evidence" value="ECO:0007669"/>
    <property type="project" value="UniProtKB-EC"/>
</dbReference>
<dbReference type="InterPro" id="IPR029063">
    <property type="entry name" value="SAM-dependent_MTases_sf"/>
</dbReference>